<dbReference type="Proteomes" id="UP000515160">
    <property type="component" value="Chromosome 2L"/>
</dbReference>
<dbReference type="PANTHER" id="PTHR47890:SF1">
    <property type="entry name" value="LD24308P"/>
    <property type="match status" value="1"/>
</dbReference>
<dbReference type="PANTHER" id="PTHR47890">
    <property type="entry name" value="LD24308P"/>
    <property type="match status" value="1"/>
</dbReference>
<dbReference type="GeneID" id="127565202"/>
<sequence>MRCFDKEFCSQQRQCLGRIYNCQLIESDLTVCQSPKKSSRRYEYIQYGNGQRFGKQKNVSRDTNNVDSWRRWIFWKCSYCFCLCDDHQNSDRYFNLRETVSDVKANKVMTGVRFVKKNRVFHLQIQEGQILPRGAINQSTVEWKPVDGYKIDDTNIREGVDYHSMNYKSRGLNLDEITYTNDGSFVVTGVRFQATKGRLNLIVLFSNFDFVKGMLIEPESTRKYQSNSDIKGRIELHLKNLDVPTLSFDSSQPLSKDGQYLEFVNTGMEQDAAQTTVPFIDIQDVVSNHPVPLAGISIYYKGSPGYGGFVTPKIISYDISPHLPPVTML</sequence>
<evidence type="ECO:0000313" key="2">
    <source>
        <dbReference type="RefSeq" id="XP_051858674.1"/>
    </source>
</evidence>
<organism evidence="1 2">
    <name type="scientific">Drosophila albomicans</name>
    <name type="common">Fruit fly</name>
    <dbReference type="NCBI Taxonomy" id="7291"/>
    <lineage>
        <taxon>Eukaryota</taxon>
        <taxon>Metazoa</taxon>
        <taxon>Ecdysozoa</taxon>
        <taxon>Arthropoda</taxon>
        <taxon>Hexapoda</taxon>
        <taxon>Insecta</taxon>
        <taxon>Pterygota</taxon>
        <taxon>Neoptera</taxon>
        <taxon>Endopterygota</taxon>
        <taxon>Diptera</taxon>
        <taxon>Brachycera</taxon>
        <taxon>Muscomorpha</taxon>
        <taxon>Ephydroidea</taxon>
        <taxon>Drosophilidae</taxon>
        <taxon>Drosophila</taxon>
    </lineage>
</organism>
<accession>A0A9C6WD13</accession>
<gene>
    <name evidence="2" type="primary">LOC127565202</name>
</gene>
<dbReference type="AlphaFoldDB" id="A0A9C6WD13"/>
<evidence type="ECO:0000313" key="1">
    <source>
        <dbReference type="Proteomes" id="UP000515160"/>
    </source>
</evidence>
<dbReference type="InterPro" id="IPR032062">
    <property type="entry name" value="DUF4803"/>
</dbReference>
<proteinExistence type="predicted"/>
<dbReference type="Pfam" id="PF16061">
    <property type="entry name" value="DUF4803"/>
    <property type="match status" value="1"/>
</dbReference>
<keyword evidence="1" id="KW-1185">Reference proteome</keyword>
<reference evidence="2" key="1">
    <citation type="submission" date="2025-08" db="UniProtKB">
        <authorList>
            <consortium name="RefSeq"/>
        </authorList>
    </citation>
    <scope>IDENTIFICATION</scope>
    <source>
        <strain evidence="2">15112-1751.03</strain>
        <tissue evidence="2">Whole Adult</tissue>
    </source>
</reference>
<dbReference type="RefSeq" id="XP_051858674.1">
    <property type="nucleotide sequence ID" value="XM_052002714.1"/>
</dbReference>
<name>A0A9C6WD13_DROAB</name>
<dbReference type="OrthoDB" id="6366357at2759"/>
<protein>
    <submittedName>
        <fullName evidence="2">Uncharacterized protein LOC127565202</fullName>
    </submittedName>
</protein>